<dbReference type="AlphaFoldDB" id="A0A1E5T4Y9"/>
<evidence type="ECO:0000256" key="1">
    <source>
        <dbReference type="SAM" id="SignalP"/>
    </source>
</evidence>
<evidence type="ECO:0000313" key="3">
    <source>
        <dbReference type="EMBL" id="OEK06426.1"/>
    </source>
</evidence>
<feature type="chain" id="PRO_5009185975" description="AB hydrolase-1 domain-containing protein" evidence="1">
    <location>
        <begin position="29"/>
        <end position="301"/>
    </location>
</feature>
<dbReference type="EMBL" id="MDGQ01000003">
    <property type="protein sequence ID" value="OEK06426.1"/>
    <property type="molecule type" value="Genomic_DNA"/>
</dbReference>
<dbReference type="Pfam" id="PF12697">
    <property type="entry name" value="Abhydrolase_6"/>
    <property type="match status" value="1"/>
</dbReference>
<dbReference type="InterPro" id="IPR050266">
    <property type="entry name" value="AB_hydrolase_sf"/>
</dbReference>
<keyword evidence="4" id="KW-1185">Reference proteome</keyword>
<feature type="signal peptide" evidence="1">
    <location>
        <begin position="1"/>
        <end position="28"/>
    </location>
</feature>
<reference evidence="3 4" key="1">
    <citation type="submission" date="2016-08" db="EMBL/GenBank/DDBJ databases">
        <title>Draft genome of Fabibacter sp. strain SK-8.</title>
        <authorList>
            <person name="Wong S.-K."/>
            <person name="Hamasaki K."/>
            <person name="Yoshizawa S."/>
        </authorList>
    </citation>
    <scope>NUCLEOTIDE SEQUENCE [LARGE SCALE GENOMIC DNA]</scope>
    <source>
        <strain evidence="3 4">SK-8</strain>
    </source>
</reference>
<protein>
    <recommendedName>
        <fullName evidence="2">AB hydrolase-1 domain-containing protein</fullName>
    </recommendedName>
</protein>
<gene>
    <name evidence="3" type="ORF">BFP71_01750</name>
</gene>
<accession>A0A1E5T4Y9</accession>
<evidence type="ECO:0000259" key="2">
    <source>
        <dbReference type="Pfam" id="PF12697"/>
    </source>
</evidence>
<keyword evidence="1" id="KW-0732">Signal</keyword>
<feature type="domain" description="AB hydrolase-1" evidence="2">
    <location>
        <begin position="46"/>
        <end position="293"/>
    </location>
</feature>
<name>A0A1E5T4Y9_9BACT</name>
<dbReference type="SUPFAM" id="SSF53474">
    <property type="entry name" value="alpha/beta-Hydrolases"/>
    <property type="match status" value="1"/>
</dbReference>
<sequence length="301" mass="33256">MKNKSNNITRTILLVFSSLLLMASQAKADLVNGTIKTKVIGQGQAVIMIPGLTCDGSVWDETIAAMGSNYEYHVMTLPGFAGNAPLADVEAGFFKQVEAMVLDYIDKNNIEKPIIIGHSLGGFMALNIAIKRPNLPSKLVIVDSLPYLTSIQMPQAQNAEQAKQMAQQMKAMVIASGTQPRASKVAYQKQMLQSMILDAKKIDIAAGWGADSDSPTVAQSMYEMYTTDIREDLAKIKVPTLVLGAWVAYQPYGNTRESTLALYKGQYEKHPNVTVDMTDIGNHFIMWDDPEFFYGWLKKFL</sequence>
<dbReference type="InterPro" id="IPR000073">
    <property type="entry name" value="AB_hydrolase_1"/>
</dbReference>
<comment type="caution">
    <text evidence="3">The sequence shown here is derived from an EMBL/GenBank/DDBJ whole genome shotgun (WGS) entry which is preliminary data.</text>
</comment>
<dbReference type="OrthoDB" id="7172093at2"/>
<proteinExistence type="predicted"/>
<evidence type="ECO:0000313" key="4">
    <source>
        <dbReference type="Proteomes" id="UP000095552"/>
    </source>
</evidence>
<dbReference type="Gene3D" id="3.40.50.1820">
    <property type="entry name" value="alpha/beta hydrolase"/>
    <property type="match status" value="1"/>
</dbReference>
<dbReference type="InterPro" id="IPR029058">
    <property type="entry name" value="AB_hydrolase_fold"/>
</dbReference>
<dbReference type="PANTHER" id="PTHR43798">
    <property type="entry name" value="MONOACYLGLYCEROL LIPASE"/>
    <property type="match status" value="1"/>
</dbReference>
<dbReference type="RefSeq" id="WP_069833738.1">
    <property type="nucleotide sequence ID" value="NZ_MDGQ01000003.1"/>
</dbReference>
<organism evidence="3 4">
    <name type="scientific">Roseivirga misakiensis</name>
    <dbReference type="NCBI Taxonomy" id="1563681"/>
    <lineage>
        <taxon>Bacteria</taxon>
        <taxon>Pseudomonadati</taxon>
        <taxon>Bacteroidota</taxon>
        <taxon>Cytophagia</taxon>
        <taxon>Cytophagales</taxon>
        <taxon>Roseivirgaceae</taxon>
        <taxon>Roseivirga</taxon>
    </lineage>
</organism>
<dbReference type="Proteomes" id="UP000095552">
    <property type="component" value="Unassembled WGS sequence"/>
</dbReference>
<dbReference type="STRING" id="1563681.BFP71_01750"/>